<dbReference type="Pfam" id="PF22685">
    <property type="entry name" value="Gal80p_C-like"/>
    <property type="match status" value="1"/>
</dbReference>
<dbReference type="Gene3D" id="3.40.50.720">
    <property type="entry name" value="NAD(P)-binding Rossmann-like Domain"/>
    <property type="match status" value="1"/>
</dbReference>
<dbReference type="OrthoDB" id="64915at2759"/>
<dbReference type="InterPro" id="IPR036291">
    <property type="entry name" value="NAD(P)-bd_dom_sf"/>
</dbReference>
<evidence type="ECO:0000259" key="2">
    <source>
        <dbReference type="Pfam" id="PF01408"/>
    </source>
</evidence>
<keyword evidence="1" id="KW-0560">Oxidoreductase</keyword>
<dbReference type="Proteomes" id="UP000467700">
    <property type="component" value="Unassembled WGS sequence"/>
</dbReference>
<proteinExistence type="predicted"/>
<gene>
    <name evidence="4" type="ORF">AAE3_LOCUS4189</name>
</gene>
<sequence>MSSSAPIKVGFVGLSAAGWAAQILGPSLTDPSLHSKYDLVAVSTSSTASAEASAQKYAEKVGHPVKAYHGDTSQIANDPDVNFVAVSVKAPSHKELVLPAIEAGKDFFLEWPAGTSLKETEEIAEAAKQKGVKSLIGLQGRHSRAVLKVRELIAAGAIGTVRSTHIVSHVGREISIWPPLVFEKLTYLSKKENGANKLTIPLGHQLDTLTHLLGDFSSVSALIETLFPTGTYIDETGKPTGKTFPSETPDHFSISGVLSSGIVANVFLRSGYASGPGRRQFLWEIDGEEGSIRLESDHQQASTPGIIEPKLFLNGNPVEVEGAEKAGALDSATTAWREFADGHGHYATIEDALKHKRLLDAIETSARESRRVFL</sequence>
<accession>A0A8S0WH41</accession>
<reference evidence="4 5" key="1">
    <citation type="submission" date="2020-01" db="EMBL/GenBank/DDBJ databases">
        <authorList>
            <person name="Gupta K D."/>
        </authorList>
    </citation>
    <scope>NUCLEOTIDE SEQUENCE [LARGE SCALE GENOMIC DNA]</scope>
</reference>
<organism evidence="4 5">
    <name type="scientific">Cyclocybe aegerita</name>
    <name type="common">Black poplar mushroom</name>
    <name type="synonym">Agrocybe aegerita</name>
    <dbReference type="NCBI Taxonomy" id="1973307"/>
    <lineage>
        <taxon>Eukaryota</taxon>
        <taxon>Fungi</taxon>
        <taxon>Dikarya</taxon>
        <taxon>Basidiomycota</taxon>
        <taxon>Agaricomycotina</taxon>
        <taxon>Agaricomycetes</taxon>
        <taxon>Agaricomycetidae</taxon>
        <taxon>Agaricales</taxon>
        <taxon>Agaricineae</taxon>
        <taxon>Bolbitiaceae</taxon>
        <taxon>Cyclocybe</taxon>
    </lineage>
</organism>
<dbReference type="Pfam" id="PF01408">
    <property type="entry name" value="GFO_IDH_MocA"/>
    <property type="match status" value="1"/>
</dbReference>
<evidence type="ECO:0000313" key="4">
    <source>
        <dbReference type="EMBL" id="CAA7262033.1"/>
    </source>
</evidence>
<feature type="domain" description="Gal80p-like C-terminal" evidence="3">
    <location>
        <begin position="146"/>
        <end position="296"/>
    </location>
</feature>
<dbReference type="GO" id="GO:0000166">
    <property type="term" value="F:nucleotide binding"/>
    <property type="evidence" value="ECO:0007669"/>
    <property type="project" value="InterPro"/>
</dbReference>
<dbReference type="InterPro" id="IPR000683">
    <property type="entry name" value="Gfo/Idh/MocA-like_OxRdtase_N"/>
</dbReference>
<evidence type="ECO:0000256" key="1">
    <source>
        <dbReference type="ARBA" id="ARBA00023002"/>
    </source>
</evidence>
<protein>
    <recommendedName>
        <fullName evidence="6">Gfo/Idh/MocA-like oxidoreductase N-terminal domain-containing protein</fullName>
    </recommendedName>
</protein>
<dbReference type="SUPFAM" id="SSF51735">
    <property type="entry name" value="NAD(P)-binding Rossmann-fold domains"/>
    <property type="match status" value="1"/>
</dbReference>
<dbReference type="InterPro" id="IPR055080">
    <property type="entry name" value="Gal80p-like_C"/>
</dbReference>
<dbReference type="EMBL" id="CACVBS010000035">
    <property type="protein sequence ID" value="CAA7262033.1"/>
    <property type="molecule type" value="Genomic_DNA"/>
</dbReference>
<dbReference type="InterPro" id="IPR050463">
    <property type="entry name" value="Gfo/Idh/MocA_oxidrdct_glycsds"/>
</dbReference>
<dbReference type="PANTHER" id="PTHR43818:SF11">
    <property type="entry name" value="BCDNA.GH03377"/>
    <property type="match status" value="1"/>
</dbReference>
<name>A0A8S0WH41_CYCAE</name>
<dbReference type="GO" id="GO:0016491">
    <property type="term" value="F:oxidoreductase activity"/>
    <property type="evidence" value="ECO:0007669"/>
    <property type="project" value="UniProtKB-KW"/>
</dbReference>
<dbReference type="SUPFAM" id="SSF55347">
    <property type="entry name" value="Glyceraldehyde-3-phosphate dehydrogenase-like, C-terminal domain"/>
    <property type="match status" value="1"/>
</dbReference>
<dbReference type="PANTHER" id="PTHR43818">
    <property type="entry name" value="BCDNA.GH03377"/>
    <property type="match status" value="1"/>
</dbReference>
<comment type="caution">
    <text evidence="4">The sequence shown here is derived from an EMBL/GenBank/DDBJ whole genome shotgun (WGS) entry which is preliminary data.</text>
</comment>
<evidence type="ECO:0008006" key="6">
    <source>
        <dbReference type="Google" id="ProtNLM"/>
    </source>
</evidence>
<keyword evidence="5" id="KW-1185">Reference proteome</keyword>
<dbReference type="Gene3D" id="3.30.360.10">
    <property type="entry name" value="Dihydrodipicolinate Reductase, domain 2"/>
    <property type="match status" value="1"/>
</dbReference>
<evidence type="ECO:0000313" key="5">
    <source>
        <dbReference type="Proteomes" id="UP000467700"/>
    </source>
</evidence>
<feature type="domain" description="Gfo/Idh/MocA-like oxidoreductase N-terminal" evidence="2">
    <location>
        <begin position="7"/>
        <end position="134"/>
    </location>
</feature>
<dbReference type="AlphaFoldDB" id="A0A8S0WH41"/>
<evidence type="ECO:0000259" key="3">
    <source>
        <dbReference type="Pfam" id="PF22685"/>
    </source>
</evidence>